<dbReference type="AlphaFoldDB" id="A0A0D0BJ42"/>
<keyword evidence="2" id="KW-1185">Reference proteome</keyword>
<reference evidence="1 2" key="1">
    <citation type="submission" date="2014-04" db="EMBL/GenBank/DDBJ databases">
        <authorList>
            <consortium name="DOE Joint Genome Institute"/>
            <person name="Kuo A."/>
            <person name="Ruytinx J."/>
            <person name="Rineau F."/>
            <person name="Colpaert J."/>
            <person name="Kohler A."/>
            <person name="Nagy L.G."/>
            <person name="Floudas D."/>
            <person name="Copeland A."/>
            <person name="Barry K.W."/>
            <person name="Cichocki N."/>
            <person name="Veneault-Fourrey C."/>
            <person name="LaButti K."/>
            <person name="Lindquist E.A."/>
            <person name="Lipzen A."/>
            <person name="Lundell T."/>
            <person name="Morin E."/>
            <person name="Murat C."/>
            <person name="Sun H."/>
            <person name="Tunlid A."/>
            <person name="Henrissat B."/>
            <person name="Grigoriev I.V."/>
            <person name="Hibbett D.S."/>
            <person name="Martin F."/>
            <person name="Nordberg H.P."/>
            <person name="Cantor M.N."/>
            <person name="Hua S.X."/>
        </authorList>
    </citation>
    <scope>NUCLEOTIDE SEQUENCE [LARGE SCALE GENOMIC DNA]</scope>
    <source>
        <strain evidence="1 2">UH-Slu-Lm8-n1</strain>
    </source>
</reference>
<sequence length="68" mass="8029">MYLIHHDLIDVIGVTLSRCSFPPIIVSWAQIIYLDITAHHRPVCSQDQRDPCDIKPVESQWLERLWLF</sequence>
<protein>
    <submittedName>
        <fullName evidence="1">Unplaced genomic scaffold CY34scaffold_86, whole genome shotgun sequence</fullName>
    </submittedName>
</protein>
<evidence type="ECO:0000313" key="2">
    <source>
        <dbReference type="Proteomes" id="UP000054485"/>
    </source>
</evidence>
<accession>A0A0D0BJ42</accession>
<dbReference type="EMBL" id="KN835217">
    <property type="protein sequence ID" value="KIK43268.1"/>
    <property type="molecule type" value="Genomic_DNA"/>
</dbReference>
<name>A0A0D0BJ42_9AGAM</name>
<dbReference type="InParanoid" id="A0A0D0BJ42"/>
<gene>
    <name evidence="1" type="ORF">CY34DRAFT_804038</name>
</gene>
<reference evidence="2" key="2">
    <citation type="submission" date="2015-01" db="EMBL/GenBank/DDBJ databases">
        <title>Evolutionary Origins and Diversification of the Mycorrhizal Mutualists.</title>
        <authorList>
            <consortium name="DOE Joint Genome Institute"/>
            <consortium name="Mycorrhizal Genomics Consortium"/>
            <person name="Kohler A."/>
            <person name="Kuo A."/>
            <person name="Nagy L.G."/>
            <person name="Floudas D."/>
            <person name="Copeland A."/>
            <person name="Barry K.W."/>
            <person name="Cichocki N."/>
            <person name="Veneault-Fourrey C."/>
            <person name="LaButti K."/>
            <person name="Lindquist E.A."/>
            <person name="Lipzen A."/>
            <person name="Lundell T."/>
            <person name="Morin E."/>
            <person name="Murat C."/>
            <person name="Riley R."/>
            <person name="Ohm R."/>
            <person name="Sun H."/>
            <person name="Tunlid A."/>
            <person name="Henrissat B."/>
            <person name="Grigoriev I.V."/>
            <person name="Hibbett D.S."/>
            <person name="Martin F."/>
        </authorList>
    </citation>
    <scope>NUCLEOTIDE SEQUENCE [LARGE SCALE GENOMIC DNA]</scope>
    <source>
        <strain evidence="2">UH-Slu-Lm8-n1</strain>
    </source>
</reference>
<proteinExistence type="predicted"/>
<dbReference type="Proteomes" id="UP000054485">
    <property type="component" value="Unassembled WGS sequence"/>
</dbReference>
<organism evidence="1 2">
    <name type="scientific">Suillus luteus UH-Slu-Lm8-n1</name>
    <dbReference type="NCBI Taxonomy" id="930992"/>
    <lineage>
        <taxon>Eukaryota</taxon>
        <taxon>Fungi</taxon>
        <taxon>Dikarya</taxon>
        <taxon>Basidiomycota</taxon>
        <taxon>Agaricomycotina</taxon>
        <taxon>Agaricomycetes</taxon>
        <taxon>Agaricomycetidae</taxon>
        <taxon>Boletales</taxon>
        <taxon>Suillineae</taxon>
        <taxon>Suillaceae</taxon>
        <taxon>Suillus</taxon>
    </lineage>
</organism>
<evidence type="ECO:0000313" key="1">
    <source>
        <dbReference type="EMBL" id="KIK43268.1"/>
    </source>
</evidence>
<dbReference type="HOGENOM" id="CLU_2795671_0_0_1"/>